<name>A0A3F3QIR1_9EURO</name>
<dbReference type="RefSeq" id="XP_026631861.1">
    <property type="nucleotide sequence ID" value="XM_026775884.1"/>
</dbReference>
<protein>
    <submittedName>
        <fullName evidence="1">Uncharacterized protein</fullName>
    </submittedName>
</protein>
<dbReference type="AlphaFoldDB" id="A0A3F3QIR1"/>
<dbReference type="GeneID" id="38144240"/>
<dbReference type="EMBL" id="KZ852033">
    <property type="protein sequence ID" value="RDH38839.1"/>
    <property type="molecule type" value="Genomic_DNA"/>
</dbReference>
<accession>A0A3F3QIR1</accession>
<dbReference type="Proteomes" id="UP000253729">
    <property type="component" value="Unassembled WGS sequence"/>
</dbReference>
<proteinExistence type="predicted"/>
<organism evidence="1 2">
    <name type="scientific">Aspergillus welwitschiae</name>
    <dbReference type="NCBI Taxonomy" id="1341132"/>
    <lineage>
        <taxon>Eukaryota</taxon>
        <taxon>Fungi</taxon>
        <taxon>Dikarya</taxon>
        <taxon>Ascomycota</taxon>
        <taxon>Pezizomycotina</taxon>
        <taxon>Eurotiomycetes</taxon>
        <taxon>Eurotiomycetidae</taxon>
        <taxon>Eurotiales</taxon>
        <taxon>Aspergillaceae</taxon>
        <taxon>Aspergillus</taxon>
        <taxon>Aspergillus subgen. Circumdati</taxon>
    </lineage>
</organism>
<keyword evidence="2" id="KW-1185">Reference proteome</keyword>
<sequence length="81" mass="9533">MHKKKKNKYAVSFNQSRIIVYFFSLSLLFSIQSLPVERDLNCDIRYSEAGRESRLCNFPPTRHLSLSNSPTRKRTVWTRPA</sequence>
<gene>
    <name evidence="1" type="ORF">BDQ94DRAFT_48806</name>
</gene>
<reference evidence="1 2" key="1">
    <citation type="submission" date="2018-07" db="EMBL/GenBank/DDBJ databases">
        <title>The genomes of Aspergillus section Nigri reveals drivers in fungal speciation.</title>
        <authorList>
            <consortium name="DOE Joint Genome Institute"/>
            <person name="Vesth T.C."/>
            <person name="Nybo J."/>
            <person name="Theobald S."/>
            <person name="Brandl J."/>
            <person name="Frisvad J.C."/>
            <person name="Nielsen K.F."/>
            <person name="Lyhne E.K."/>
            <person name="Kogle M.E."/>
            <person name="Kuo A."/>
            <person name="Riley R."/>
            <person name="Clum A."/>
            <person name="Nolan M."/>
            <person name="Lipzen A."/>
            <person name="Salamov A."/>
            <person name="Henrissat B."/>
            <person name="Wiebenga A."/>
            <person name="De vries R.P."/>
            <person name="Grigoriev I.V."/>
            <person name="Mortensen U.H."/>
            <person name="Andersen M.R."/>
            <person name="Baker S.E."/>
        </authorList>
    </citation>
    <scope>NUCLEOTIDE SEQUENCE [LARGE SCALE GENOMIC DNA]</scope>
    <source>
        <strain evidence="1 2">CBS 139.54b</strain>
    </source>
</reference>
<evidence type="ECO:0000313" key="2">
    <source>
        <dbReference type="Proteomes" id="UP000253729"/>
    </source>
</evidence>
<evidence type="ECO:0000313" key="1">
    <source>
        <dbReference type="EMBL" id="RDH38839.1"/>
    </source>
</evidence>